<proteinExistence type="predicted"/>
<dbReference type="EMBL" id="BIXZ01000020">
    <property type="protein sequence ID" value="GCF16207.1"/>
    <property type="molecule type" value="Genomic_DNA"/>
</dbReference>
<sequence>MTNDITPWVVTDEFGEHIWARVNDSPRVTFGRPDTIGLLFKLVKEGHDDLNLVRRTGREYESGNWSHAPALSDPEEDSTFDWELKAGIRDEKADVEASEIRLAMYAYTSNGAMATQEYYQTRGEPAEAIVRIPVPDSMMEKVEESVASLPNCHIIREPGRVFQMRFAETGKFRDAPEHYSHPHIKCEGVGESNALENIFDTAFDLTERGVRRSQ</sequence>
<dbReference type="Proteomes" id="UP000304382">
    <property type="component" value="Unassembled WGS sequence"/>
</dbReference>
<evidence type="ECO:0000313" key="2">
    <source>
        <dbReference type="Proteomes" id="UP000304382"/>
    </source>
</evidence>
<evidence type="ECO:0000313" key="1">
    <source>
        <dbReference type="EMBL" id="GCF16207.1"/>
    </source>
</evidence>
<gene>
    <name evidence="1" type="ORF">Harman_41420</name>
</gene>
<reference evidence="1 2" key="1">
    <citation type="submission" date="2019-02" db="EMBL/GenBank/DDBJ databases">
        <title>Haloarcula mannanilyticum sp. nov., a mannan degrading haloarchaeon isolated from commercial salt.</title>
        <authorList>
            <person name="Enomoto S."/>
            <person name="Shimane Y."/>
            <person name="Kamekura M."/>
            <person name="Ito T."/>
            <person name="Moriya O."/>
            <person name="Ihara K."/>
            <person name="Takahashi-Ando N."/>
            <person name="Fukushima Y."/>
            <person name="Yoshida Y."/>
            <person name="Usama R."/>
            <person name="Takai K."/>
            <person name="Minegishi H."/>
        </authorList>
    </citation>
    <scope>NUCLEOTIDE SEQUENCE [LARGE SCALE GENOMIC DNA]</scope>
    <source>
        <strain evidence="1 2">MD130-1</strain>
    </source>
</reference>
<keyword evidence="2" id="KW-1185">Reference proteome</keyword>
<dbReference type="RefSeq" id="WP_137685575.1">
    <property type="nucleotide sequence ID" value="NZ_BIXZ01000020.1"/>
</dbReference>
<dbReference type="OrthoDB" id="374102at2157"/>
<dbReference type="AlphaFoldDB" id="A0A4C2ER34"/>
<protein>
    <submittedName>
        <fullName evidence="1">Uncharacterized protein</fullName>
    </submittedName>
</protein>
<organism evidence="1 2">
    <name type="scientific">Haloarcula mannanilytica</name>
    <dbReference type="NCBI Taxonomy" id="2509225"/>
    <lineage>
        <taxon>Archaea</taxon>
        <taxon>Methanobacteriati</taxon>
        <taxon>Methanobacteriota</taxon>
        <taxon>Stenosarchaea group</taxon>
        <taxon>Halobacteria</taxon>
        <taxon>Halobacteriales</taxon>
        <taxon>Haloarculaceae</taxon>
        <taxon>Haloarcula</taxon>
    </lineage>
</organism>
<comment type="caution">
    <text evidence="1">The sequence shown here is derived from an EMBL/GenBank/DDBJ whole genome shotgun (WGS) entry which is preliminary data.</text>
</comment>
<name>A0A4C2ER34_9EURY</name>
<accession>A0A4C2ER34</accession>